<dbReference type="EMBL" id="FQVW01000009">
    <property type="protein sequence ID" value="SHF92127.1"/>
    <property type="molecule type" value="Genomic_DNA"/>
</dbReference>
<organism evidence="2 3">
    <name type="scientific">Ornithinibacillus halophilus</name>
    <dbReference type="NCBI Taxonomy" id="930117"/>
    <lineage>
        <taxon>Bacteria</taxon>
        <taxon>Bacillati</taxon>
        <taxon>Bacillota</taxon>
        <taxon>Bacilli</taxon>
        <taxon>Bacillales</taxon>
        <taxon>Bacillaceae</taxon>
        <taxon>Ornithinibacillus</taxon>
    </lineage>
</organism>
<reference evidence="2 3" key="1">
    <citation type="submission" date="2016-11" db="EMBL/GenBank/DDBJ databases">
        <authorList>
            <person name="Jaros S."/>
            <person name="Januszkiewicz K."/>
            <person name="Wedrychowicz H."/>
        </authorList>
    </citation>
    <scope>NUCLEOTIDE SEQUENCE [LARGE SCALE GENOMIC DNA]</scope>
    <source>
        <strain evidence="2 3">IBRC-M 10683</strain>
    </source>
</reference>
<name>A0A1M5FKI6_9BACI</name>
<keyword evidence="3" id="KW-1185">Reference proteome</keyword>
<sequence>MSVDLYYGMCNRYKGRAVEIRTLDGRVHRGVIQNVNRRKVYLQPLSARRNLGGFGYGFYGPGFGWGYGGFGIGIALGAIGTLALLPFFLW</sequence>
<keyword evidence="1" id="KW-0812">Transmembrane</keyword>
<evidence type="ECO:0000313" key="2">
    <source>
        <dbReference type="EMBL" id="SHF92127.1"/>
    </source>
</evidence>
<evidence type="ECO:0000313" key="3">
    <source>
        <dbReference type="Proteomes" id="UP000183988"/>
    </source>
</evidence>
<dbReference type="AlphaFoldDB" id="A0A1M5FKI6"/>
<dbReference type="RefSeq" id="WP_072889066.1">
    <property type="nucleotide sequence ID" value="NZ_FQVW01000009.1"/>
</dbReference>
<evidence type="ECO:0000256" key="1">
    <source>
        <dbReference type="SAM" id="Phobius"/>
    </source>
</evidence>
<dbReference type="STRING" id="930117.SAMN05216225_100921"/>
<gene>
    <name evidence="2" type="ORF">SAMN05216225_100921</name>
</gene>
<dbReference type="Proteomes" id="UP000183988">
    <property type="component" value="Unassembled WGS sequence"/>
</dbReference>
<dbReference type="OrthoDB" id="2991597at2"/>
<keyword evidence="1" id="KW-1133">Transmembrane helix</keyword>
<protein>
    <submittedName>
        <fullName evidence="2">Uncharacterized protein</fullName>
    </submittedName>
</protein>
<feature type="transmembrane region" description="Helical" evidence="1">
    <location>
        <begin position="65"/>
        <end position="89"/>
    </location>
</feature>
<accession>A0A1M5FKI6</accession>
<keyword evidence="1" id="KW-0472">Membrane</keyword>
<proteinExistence type="predicted"/>